<sequence>MPTTKLLIGAAAFLAAASAASGQEQAPAAGAAATGGPSSLSETYDDWRVACVAAAENKKQCAFSQGQVSQNGQRVLTVELTPADDGGLKGILVMPFGLNLDKGVTFSVDDTPPGKPSRFRTCLPGGCIVRLTFTAATTTALKQGTALKLGAFASDTEKDVAFSISLKGFNQALERTIQLGK</sequence>
<protein>
    <submittedName>
        <fullName evidence="2">Invasion associated locus B family protein</fullName>
    </submittedName>
</protein>
<evidence type="ECO:0000313" key="3">
    <source>
        <dbReference type="Proteomes" id="UP001201701"/>
    </source>
</evidence>
<dbReference type="RefSeq" id="WP_239364937.1">
    <property type="nucleotide sequence ID" value="NZ_JAKREW010000008.1"/>
</dbReference>
<feature type="signal peptide" evidence="1">
    <location>
        <begin position="1"/>
        <end position="22"/>
    </location>
</feature>
<accession>A0ABS9QDW8</accession>
<dbReference type="Pfam" id="PF06776">
    <property type="entry name" value="IalB"/>
    <property type="match status" value="1"/>
</dbReference>
<dbReference type="InterPro" id="IPR010642">
    <property type="entry name" value="Invasion_prot_B"/>
</dbReference>
<reference evidence="2 3" key="1">
    <citation type="submission" date="2022-02" db="EMBL/GenBank/DDBJ databases">
        <title>Draft genome sequence of Mezorhizobium retamae strain IRAMC:0171 isolated from Retama raetam nodules.</title>
        <authorList>
            <person name="Bengaied R."/>
            <person name="Sbissi I."/>
            <person name="Huber K."/>
            <person name="Ghodbane F."/>
            <person name="Nouioui I."/>
            <person name="Tarhouni M."/>
            <person name="Gtari M."/>
        </authorList>
    </citation>
    <scope>NUCLEOTIDE SEQUENCE [LARGE SCALE GENOMIC DNA]</scope>
    <source>
        <strain evidence="2 3">IRAMC:0171</strain>
    </source>
</reference>
<dbReference type="EMBL" id="JAKREW010000008">
    <property type="protein sequence ID" value="MCG7505608.1"/>
    <property type="molecule type" value="Genomic_DNA"/>
</dbReference>
<dbReference type="InterPro" id="IPR038696">
    <property type="entry name" value="IalB_sf"/>
</dbReference>
<gene>
    <name evidence="2" type="ORF">L4923_11355</name>
</gene>
<keyword evidence="3" id="KW-1185">Reference proteome</keyword>
<feature type="chain" id="PRO_5045094793" evidence="1">
    <location>
        <begin position="23"/>
        <end position="181"/>
    </location>
</feature>
<dbReference type="Gene3D" id="2.60.40.1880">
    <property type="entry name" value="Invasion associated locus B (IalB) protein"/>
    <property type="match status" value="1"/>
</dbReference>
<proteinExistence type="predicted"/>
<comment type="caution">
    <text evidence="2">The sequence shown here is derived from an EMBL/GenBank/DDBJ whole genome shotgun (WGS) entry which is preliminary data.</text>
</comment>
<organism evidence="2 3">
    <name type="scientific">Mesorhizobium retamae</name>
    <dbReference type="NCBI Taxonomy" id="2912854"/>
    <lineage>
        <taxon>Bacteria</taxon>
        <taxon>Pseudomonadati</taxon>
        <taxon>Pseudomonadota</taxon>
        <taxon>Alphaproteobacteria</taxon>
        <taxon>Hyphomicrobiales</taxon>
        <taxon>Phyllobacteriaceae</taxon>
        <taxon>Mesorhizobium</taxon>
    </lineage>
</organism>
<name>A0ABS9QDW8_9HYPH</name>
<keyword evidence="1" id="KW-0732">Signal</keyword>
<evidence type="ECO:0000313" key="2">
    <source>
        <dbReference type="EMBL" id="MCG7505608.1"/>
    </source>
</evidence>
<evidence type="ECO:0000256" key="1">
    <source>
        <dbReference type="SAM" id="SignalP"/>
    </source>
</evidence>
<dbReference type="Proteomes" id="UP001201701">
    <property type="component" value="Unassembled WGS sequence"/>
</dbReference>